<evidence type="ECO:0000313" key="3">
    <source>
        <dbReference type="Proteomes" id="UP001605036"/>
    </source>
</evidence>
<sequence>MEADEAAGQRRTRDSDRLERDEADKAAGRRRMRISDCLLRDEVDEAGGRTRMRLNSLRTRLNGPLNFLFPILFNPRDNWCRVFEEVFAGF</sequence>
<accession>A0ABD1Z7Z6</accession>
<reference evidence="2 3" key="1">
    <citation type="submission" date="2024-09" db="EMBL/GenBank/DDBJ databases">
        <title>Chromosome-scale assembly of Riccia fluitans.</title>
        <authorList>
            <person name="Paukszto L."/>
            <person name="Sawicki J."/>
            <person name="Karawczyk K."/>
            <person name="Piernik-Szablinska J."/>
            <person name="Szczecinska M."/>
            <person name="Mazdziarz M."/>
        </authorList>
    </citation>
    <scope>NUCLEOTIDE SEQUENCE [LARGE SCALE GENOMIC DNA]</scope>
    <source>
        <strain evidence="2">Rf_01</strain>
        <tissue evidence="2">Aerial parts of the thallus</tissue>
    </source>
</reference>
<dbReference type="Proteomes" id="UP001605036">
    <property type="component" value="Unassembled WGS sequence"/>
</dbReference>
<dbReference type="AlphaFoldDB" id="A0ABD1Z7Z6"/>
<keyword evidence="3" id="KW-1185">Reference proteome</keyword>
<feature type="region of interest" description="Disordered" evidence="1">
    <location>
        <begin position="1"/>
        <end position="29"/>
    </location>
</feature>
<feature type="compositionally biased region" description="Basic and acidic residues" evidence="1">
    <location>
        <begin position="7"/>
        <end position="27"/>
    </location>
</feature>
<gene>
    <name evidence="2" type="ORF">R1flu_011505</name>
</gene>
<name>A0ABD1Z7Z6_9MARC</name>
<dbReference type="EMBL" id="JBHFFA010000002">
    <property type="protein sequence ID" value="KAL2643918.1"/>
    <property type="molecule type" value="Genomic_DNA"/>
</dbReference>
<proteinExistence type="predicted"/>
<protein>
    <submittedName>
        <fullName evidence="2">Uncharacterized protein</fullName>
    </submittedName>
</protein>
<comment type="caution">
    <text evidence="2">The sequence shown here is derived from an EMBL/GenBank/DDBJ whole genome shotgun (WGS) entry which is preliminary data.</text>
</comment>
<evidence type="ECO:0000256" key="1">
    <source>
        <dbReference type="SAM" id="MobiDB-lite"/>
    </source>
</evidence>
<evidence type="ECO:0000313" key="2">
    <source>
        <dbReference type="EMBL" id="KAL2643918.1"/>
    </source>
</evidence>
<organism evidence="2 3">
    <name type="scientific">Riccia fluitans</name>
    <dbReference type="NCBI Taxonomy" id="41844"/>
    <lineage>
        <taxon>Eukaryota</taxon>
        <taxon>Viridiplantae</taxon>
        <taxon>Streptophyta</taxon>
        <taxon>Embryophyta</taxon>
        <taxon>Marchantiophyta</taxon>
        <taxon>Marchantiopsida</taxon>
        <taxon>Marchantiidae</taxon>
        <taxon>Marchantiales</taxon>
        <taxon>Ricciaceae</taxon>
        <taxon>Riccia</taxon>
    </lineage>
</organism>